<comment type="caution">
    <text evidence="2">The sequence shown here is derived from an EMBL/GenBank/DDBJ whole genome shotgun (WGS) entry which is preliminary data.</text>
</comment>
<evidence type="ECO:0000313" key="2">
    <source>
        <dbReference type="EMBL" id="RAZ84607.1"/>
    </source>
</evidence>
<reference evidence="3" key="1">
    <citation type="submission" date="2018-06" db="EMBL/GenBank/DDBJ databases">
        <authorList>
            <person name="Helene L.C."/>
            <person name="Dall'Agnol R."/>
            <person name="Delamuta J.R."/>
            <person name="Hungria M."/>
        </authorList>
    </citation>
    <scope>NUCLEOTIDE SEQUENCE [LARGE SCALE GENOMIC DNA]</scope>
    <source>
        <strain evidence="3">AC99b</strain>
    </source>
</reference>
<dbReference type="EMBL" id="QMBP01000023">
    <property type="protein sequence ID" value="RAZ84607.1"/>
    <property type="molecule type" value="Genomic_DNA"/>
</dbReference>
<keyword evidence="1" id="KW-0732">Signal</keyword>
<reference evidence="2 3" key="2">
    <citation type="submission" date="2018-07" db="EMBL/GenBank/DDBJ databases">
        <title>Diversity of Mesorhizobium strains in Brazil.</title>
        <authorList>
            <person name="Helene L.C.F."/>
            <person name="Dall'Agnol R."/>
            <person name="Delamuta J.R.M."/>
            <person name="Hungria M."/>
        </authorList>
    </citation>
    <scope>NUCLEOTIDE SEQUENCE [LARGE SCALE GENOMIC DNA]</scope>
    <source>
        <strain evidence="2 3">AC99b</strain>
    </source>
</reference>
<sequence length="168" mass="17844">MRSTVSLALAACLLSATGAHADEAGFLRSLQGKFAGKGTVRIRTTSPIMNITCSFTSDATADSLSLDGTCRALLIMTREIRADLKTDGKTYTGTYVGSRSGPAGLNGAREGDAINLDIHWAKIINGDRDAELTVEKVDGDDMRMTVTDMDPATGKMVVTSQIDLKRAK</sequence>
<accession>A0A330HIS3</accession>
<proteinExistence type="predicted"/>
<dbReference type="Proteomes" id="UP000251558">
    <property type="component" value="Unassembled WGS sequence"/>
</dbReference>
<dbReference type="RefSeq" id="WP_112101251.1">
    <property type="nucleotide sequence ID" value="NZ_QMBP01000023.1"/>
</dbReference>
<gene>
    <name evidence="2" type="ORF">DPM33_31455</name>
</gene>
<evidence type="ECO:0000313" key="3">
    <source>
        <dbReference type="Proteomes" id="UP000251558"/>
    </source>
</evidence>
<feature type="signal peptide" evidence="1">
    <location>
        <begin position="1"/>
        <end position="21"/>
    </location>
</feature>
<evidence type="ECO:0000256" key="1">
    <source>
        <dbReference type="SAM" id="SignalP"/>
    </source>
</evidence>
<keyword evidence="3" id="KW-1185">Reference proteome</keyword>
<dbReference type="AlphaFoldDB" id="A0A330HIS3"/>
<feature type="chain" id="PRO_5016261680" evidence="1">
    <location>
        <begin position="22"/>
        <end position="168"/>
    </location>
</feature>
<name>A0A330HIS3_9HYPH</name>
<organism evidence="2 3">
    <name type="scientific">Mesorhizobium hawassense</name>
    <dbReference type="NCBI Taxonomy" id="1209954"/>
    <lineage>
        <taxon>Bacteria</taxon>
        <taxon>Pseudomonadati</taxon>
        <taxon>Pseudomonadota</taxon>
        <taxon>Alphaproteobacteria</taxon>
        <taxon>Hyphomicrobiales</taxon>
        <taxon>Phyllobacteriaceae</taxon>
        <taxon>Mesorhizobium</taxon>
    </lineage>
</organism>
<dbReference type="OrthoDB" id="7889051at2"/>
<protein>
    <submittedName>
        <fullName evidence="2">Uncharacterized protein</fullName>
    </submittedName>
</protein>